<name>A0A4Y8ZY30_9SPHN</name>
<gene>
    <name evidence="3" type="ORF">E2493_04435</name>
</gene>
<reference evidence="3 4" key="1">
    <citation type="submission" date="2019-03" db="EMBL/GenBank/DDBJ databases">
        <title>Genome sequence of Sphingomonas sp. 17J27-24.</title>
        <authorList>
            <person name="Kim M."/>
            <person name="Maeng S."/>
            <person name="Sathiyaraj S."/>
        </authorList>
    </citation>
    <scope>NUCLEOTIDE SEQUENCE [LARGE SCALE GENOMIC DNA]</scope>
    <source>
        <strain evidence="3 4">17J27-24</strain>
    </source>
</reference>
<feature type="transmembrane region" description="Helical" evidence="1">
    <location>
        <begin position="139"/>
        <end position="159"/>
    </location>
</feature>
<evidence type="ECO:0000313" key="4">
    <source>
        <dbReference type="Proteomes" id="UP000298213"/>
    </source>
</evidence>
<dbReference type="RefSeq" id="WP_135084125.1">
    <property type="nucleotide sequence ID" value="NZ_SPDV01000007.1"/>
</dbReference>
<dbReference type="AlphaFoldDB" id="A0A4Y8ZY30"/>
<evidence type="ECO:0000259" key="2">
    <source>
        <dbReference type="Pfam" id="PF09335"/>
    </source>
</evidence>
<organism evidence="3 4">
    <name type="scientific">Sphingomonas parva</name>
    <dbReference type="NCBI Taxonomy" id="2555898"/>
    <lineage>
        <taxon>Bacteria</taxon>
        <taxon>Pseudomonadati</taxon>
        <taxon>Pseudomonadota</taxon>
        <taxon>Alphaproteobacteria</taxon>
        <taxon>Sphingomonadales</taxon>
        <taxon>Sphingomonadaceae</taxon>
        <taxon>Sphingomonas</taxon>
    </lineage>
</organism>
<accession>A0A4Y8ZY30</accession>
<dbReference type="Proteomes" id="UP000298213">
    <property type="component" value="Unassembled WGS sequence"/>
</dbReference>
<dbReference type="InterPro" id="IPR032816">
    <property type="entry name" value="VTT_dom"/>
</dbReference>
<protein>
    <recommendedName>
        <fullName evidence="2">VTT domain-containing protein</fullName>
    </recommendedName>
</protein>
<keyword evidence="1" id="KW-1133">Transmembrane helix</keyword>
<keyword evidence="1" id="KW-0812">Transmembrane</keyword>
<sequence length="162" mass="16481">MEIAGFDWTAIESLGAALAFAESEAAVAGAFFLGTTALVACCVPGGIAAMAISAAALLETWLAIPAVALGALAASQILFLGIRRIDGGRTRARLGARLQTFEQRFARYGPWYIVGLRMFGAPHFLVTAASALLPLRAGVFAAATIAGFLPGITLAAAAGSAL</sequence>
<proteinExistence type="predicted"/>
<feature type="transmembrane region" description="Helical" evidence="1">
    <location>
        <begin position="111"/>
        <end position="133"/>
    </location>
</feature>
<dbReference type="Pfam" id="PF09335">
    <property type="entry name" value="VTT_dom"/>
    <property type="match status" value="1"/>
</dbReference>
<dbReference type="OrthoDB" id="7597085at2"/>
<feature type="transmembrane region" description="Helical" evidence="1">
    <location>
        <begin position="62"/>
        <end position="82"/>
    </location>
</feature>
<comment type="caution">
    <text evidence="3">The sequence shown here is derived from an EMBL/GenBank/DDBJ whole genome shotgun (WGS) entry which is preliminary data.</text>
</comment>
<feature type="domain" description="VTT" evidence="2">
    <location>
        <begin position="49"/>
        <end position="160"/>
    </location>
</feature>
<dbReference type="EMBL" id="SPDV01000007">
    <property type="protein sequence ID" value="TFI59446.1"/>
    <property type="molecule type" value="Genomic_DNA"/>
</dbReference>
<feature type="transmembrane region" description="Helical" evidence="1">
    <location>
        <begin position="30"/>
        <end position="56"/>
    </location>
</feature>
<keyword evidence="1" id="KW-0472">Membrane</keyword>
<evidence type="ECO:0000313" key="3">
    <source>
        <dbReference type="EMBL" id="TFI59446.1"/>
    </source>
</evidence>
<keyword evidence="4" id="KW-1185">Reference proteome</keyword>
<evidence type="ECO:0000256" key="1">
    <source>
        <dbReference type="SAM" id="Phobius"/>
    </source>
</evidence>